<gene>
    <name evidence="1" type="ORF">HOLleu_07471</name>
</gene>
<proteinExistence type="predicted"/>
<dbReference type="Proteomes" id="UP001152320">
    <property type="component" value="Chromosome 3"/>
</dbReference>
<evidence type="ECO:0000313" key="1">
    <source>
        <dbReference type="EMBL" id="KAJ8044676.1"/>
    </source>
</evidence>
<accession>A0A9Q1CGR9</accession>
<dbReference type="EMBL" id="JAIZAY010000003">
    <property type="protein sequence ID" value="KAJ8044676.1"/>
    <property type="molecule type" value="Genomic_DNA"/>
</dbReference>
<reference evidence="1" key="1">
    <citation type="submission" date="2021-10" db="EMBL/GenBank/DDBJ databases">
        <title>Tropical sea cucumber genome reveals ecological adaptation and Cuvierian tubules defense mechanism.</title>
        <authorList>
            <person name="Chen T."/>
        </authorList>
    </citation>
    <scope>NUCLEOTIDE SEQUENCE</scope>
    <source>
        <strain evidence="1">Nanhai2018</strain>
        <tissue evidence="1">Muscle</tissue>
    </source>
</reference>
<sequence>MAHKGSTIHLANTRVSNMECRLTVISHCSSESIRCIIRQVGAEAEDVCTSRTSPLERENVHQIKNIFKSIWVKIINITESNFFGIIRQSSDLI</sequence>
<protein>
    <submittedName>
        <fullName evidence="1">Uncharacterized protein</fullName>
    </submittedName>
</protein>
<organism evidence="1 2">
    <name type="scientific">Holothuria leucospilota</name>
    <name type="common">Black long sea cucumber</name>
    <name type="synonym">Mertensiothuria leucospilota</name>
    <dbReference type="NCBI Taxonomy" id="206669"/>
    <lineage>
        <taxon>Eukaryota</taxon>
        <taxon>Metazoa</taxon>
        <taxon>Echinodermata</taxon>
        <taxon>Eleutherozoa</taxon>
        <taxon>Echinozoa</taxon>
        <taxon>Holothuroidea</taxon>
        <taxon>Aspidochirotacea</taxon>
        <taxon>Aspidochirotida</taxon>
        <taxon>Holothuriidae</taxon>
        <taxon>Holothuria</taxon>
    </lineage>
</organism>
<dbReference type="AlphaFoldDB" id="A0A9Q1CGR9"/>
<comment type="caution">
    <text evidence="1">The sequence shown here is derived from an EMBL/GenBank/DDBJ whole genome shotgun (WGS) entry which is preliminary data.</text>
</comment>
<name>A0A9Q1CGR9_HOLLE</name>
<keyword evidence="2" id="KW-1185">Reference proteome</keyword>
<evidence type="ECO:0000313" key="2">
    <source>
        <dbReference type="Proteomes" id="UP001152320"/>
    </source>
</evidence>